<keyword evidence="3" id="KW-1185">Reference proteome</keyword>
<accession>A0ABT9W4A2</accession>
<reference evidence="2 3" key="1">
    <citation type="submission" date="2023-07" db="EMBL/GenBank/DDBJ databases">
        <title>Genomic Encyclopedia of Type Strains, Phase IV (KMG-IV): sequencing the most valuable type-strain genomes for metagenomic binning, comparative biology and taxonomic classification.</title>
        <authorList>
            <person name="Goeker M."/>
        </authorList>
    </citation>
    <scope>NUCLEOTIDE SEQUENCE [LARGE SCALE GENOMIC DNA]</scope>
    <source>
        <strain evidence="2 3">DSM 12751</strain>
    </source>
</reference>
<sequence length="197" mass="22978">MAARLMTEYKQIKIDLDEVQLQKFIEMFQMKGFKTKATVYDNGDIGSIQFIFTDQGKEYSIVLQQTGATSFKFEGSYRITDWSLAQFIQKAVREFSASALVHRIYKGYKLEYSYKFGKVALIRKIVDSQVNVIYKYDDPVSELQHVFSQQIVERQINEVKQEIDDLLDERNITDTNNKTSIDTKLQKLSHKLFILEG</sequence>
<proteinExistence type="predicted"/>
<keyword evidence="2" id="KW-0808">Transferase</keyword>
<evidence type="ECO:0000256" key="1">
    <source>
        <dbReference type="SAM" id="Coils"/>
    </source>
</evidence>
<comment type="caution">
    <text evidence="2">The sequence shown here is derived from an EMBL/GenBank/DDBJ whole genome shotgun (WGS) entry which is preliminary data.</text>
</comment>
<name>A0ABT9W4A2_9BACI</name>
<evidence type="ECO:0000313" key="2">
    <source>
        <dbReference type="EMBL" id="MDQ0168073.1"/>
    </source>
</evidence>
<dbReference type="RefSeq" id="WP_307397526.1">
    <property type="nucleotide sequence ID" value="NZ_BAAADK010000015.1"/>
</dbReference>
<dbReference type="Proteomes" id="UP001235840">
    <property type="component" value="Unassembled WGS sequence"/>
</dbReference>
<feature type="coiled-coil region" evidence="1">
    <location>
        <begin position="149"/>
        <end position="176"/>
    </location>
</feature>
<protein>
    <submittedName>
        <fullName evidence="2">SpoU family rRNA methylase</fullName>
    </submittedName>
</protein>
<dbReference type="EMBL" id="JAUSTY010000023">
    <property type="protein sequence ID" value="MDQ0168073.1"/>
    <property type="molecule type" value="Genomic_DNA"/>
</dbReference>
<dbReference type="GO" id="GO:0032259">
    <property type="term" value="P:methylation"/>
    <property type="evidence" value="ECO:0007669"/>
    <property type="project" value="UniProtKB-KW"/>
</dbReference>
<keyword evidence="2" id="KW-0489">Methyltransferase</keyword>
<dbReference type="GO" id="GO:0008168">
    <property type="term" value="F:methyltransferase activity"/>
    <property type="evidence" value="ECO:0007669"/>
    <property type="project" value="UniProtKB-KW"/>
</dbReference>
<gene>
    <name evidence="2" type="ORF">J2S11_004003</name>
</gene>
<keyword evidence="1" id="KW-0175">Coiled coil</keyword>
<evidence type="ECO:0000313" key="3">
    <source>
        <dbReference type="Proteomes" id="UP001235840"/>
    </source>
</evidence>
<organism evidence="2 3">
    <name type="scientific">Caldalkalibacillus horti</name>
    <dbReference type="NCBI Taxonomy" id="77523"/>
    <lineage>
        <taxon>Bacteria</taxon>
        <taxon>Bacillati</taxon>
        <taxon>Bacillota</taxon>
        <taxon>Bacilli</taxon>
        <taxon>Bacillales</taxon>
        <taxon>Bacillaceae</taxon>
        <taxon>Caldalkalibacillus</taxon>
    </lineage>
</organism>